<dbReference type="EC" id="2.5.1.39" evidence="11 12"/>
<evidence type="ECO:0000256" key="10">
    <source>
        <dbReference type="ARBA" id="ARBA00023136"/>
    </source>
</evidence>
<proteinExistence type="inferred from homology"/>
<dbReference type="RefSeq" id="WP_089215936.1">
    <property type="nucleotide sequence ID" value="NZ_FZPA01000006.1"/>
</dbReference>
<evidence type="ECO:0000256" key="6">
    <source>
        <dbReference type="ARBA" id="ARBA00022679"/>
    </source>
</evidence>
<keyword evidence="6 11" id="KW-0808">Transferase</keyword>
<evidence type="ECO:0000256" key="2">
    <source>
        <dbReference type="ARBA" id="ARBA00004141"/>
    </source>
</evidence>
<dbReference type="Gene3D" id="1.20.120.1780">
    <property type="entry name" value="UbiA prenyltransferase"/>
    <property type="match status" value="1"/>
</dbReference>
<organism evidence="13 14">
    <name type="scientific">Sphingopyxis indica</name>
    <dbReference type="NCBI Taxonomy" id="436663"/>
    <lineage>
        <taxon>Bacteria</taxon>
        <taxon>Pseudomonadati</taxon>
        <taxon>Pseudomonadota</taxon>
        <taxon>Alphaproteobacteria</taxon>
        <taxon>Sphingomonadales</taxon>
        <taxon>Sphingomonadaceae</taxon>
        <taxon>Sphingopyxis</taxon>
    </lineage>
</organism>
<feature type="transmembrane region" description="Helical" evidence="11">
    <location>
        <begin position="103"/>
        <end position="124"/>
    </location>
</feature>
<evidence type="ECO:0000256" key="9">
    <source>
        <dbReference type="ARBA" id="ARBA00022989"/>
    </source>
</evidence>
<dbReference type="PROSITE" id="PS00943">
    <property type="entry name" value="UBIA"/>
    <property type="match status" value="1"/>
</dbReference>
<keyword evidence="14" id="KW-1185">Reference proteome</keyword>
<feature type="transmembrane region" description="Helical" evidence="11">
    <location>
        <begin position="222"/>
        <end position="244"/>
    </location>
</feature>
<dbReference type="FunFam" id="1.20.120.1780:FF:000001">
    <property type="entry name" value="4-hydroxybenzoate octaprenyltransferase"/>
    <property type="match status" value="1"/>
</dbReference>
<dbReference type="EMBL" id="FZPA01000006">
    <property type="protein sequence ID" value="SNS83267.1"/>
    <property type="molecule type" value="Genomic_DNA"/>
</dbReference>
<dbReference type="InterPro" id="IPR000537">
    <property type="entry name" value="UbiA_prenyltransferase"/>
</dbReference>
<dbReference type="FunFam" id="1.10.357.140:FF:000008">
    <property type="entry name" value="4-hydroxybenzoate octaprenyltransferase"/>
    <property type="match status" value="1"/>
</dbReference>
<dbReference type="InterPro" id="IPR030470">
    <property type="entry name" value="UbiA_prenylTrfase_CS"/>
</dbReference>
<dbReference type="GO" id="GO:0005886">
    <property type="term" value="C:plasma membrane"/>
    <property type="evidence" value="ECO:0007669"/>
    <property type="project" value="UniProtKB-SubCell"/>
</dbReference>
<comment type="subcellular location">
    <subcellularLocation>
        <location evidence="11">Cell inner membrane</location>
        <topology evidence="11">Multi-pass membrane protein</topology>
    </subcellularLocation>
    <subcellularLocation>
        <location evidence="2">Membrane</location>
        <topology evidence="2">Multi-pass membrane protein</topology>
    </subcellularLocation>
</comment>
<dbReference type="PANTHER" id="PTHR11048:SF28">
    <property type="entry name" value="4-HYDROXYBENZOATE POLYPRENYLTRANSFERASE, MITOCHONDRIAL"/>
    <property type="match status" value="1"/>
</dbReference>
<gene>
    <name evidence="11" type="primary">ubiA</name>
    <name evidence="13" type="ORF">SAMN06295955_10654</name>
</gene>
<evidence type="ECO:0000256" key="1">
    <source>
        <dbReference type="ARBA" id="ARBA00001946"/>
    </source>
</evidence>
<dbReference type="GO" id="GO:0008412">
    <property type="term" value="F:4-hydroxybenzoate polyprenyltransferase activity"/>
    <property type="evidence" value="ECO:0007669"/>
    <property type="project" value="UniProtKB-UniRule"/>
</dbReference>
<evidence type="ECO:0000313" key="13">
    <source>
        <dbReference type="EMBL" id="SNS83267.1"/>
    </source>
</evidence>
<feature type="transmembrane region" description="Helical" evidence="11">
    <location>
        <begin position="130"/>
        <end position="147"/>
    </location>
</feature>
<feature type="transmembrane region" description="Helical" evidence="11">
    <location>
        <begin position="60"/>
        <end position="82"/>
    </location>
</feature>
<keyword evidence="11" id="KW-0460">Magnesium</keyword>
<comment type="pathway">
    <text evidence="11">Cofactor biosynthesis; ubiquinone biosynthesis.</text>
</comment>
<dbReference type="Pfam" id="PF01040">
    <property type="entry name" value="UbiA"/>
    <property type="match status" value="1"/>
</dbReference>
<keyword evidence="9 11" id="KW-1133">Transmembrane helix</keyword>
<evidence type="ECO:0000256" key="8">
    <source>
        <dbReference type="ARBA" id="ARBA00022692"/>
    </source>
</evidence>
<dbReference type="PANTHER" id="PTHR11048">
    <property type="entry name" value="PRENYLTRANSFERASES"/>
    <property type="match status" value="1"/>
</dbReference>
<feature type="transmembrane region" description="Helical" evidence="11">
    <location>
        <begin position="284"/>
        <end position="301"/>
    </location>
</feature>
<dbReference type="GO" id="GO:0006744">
    <property type="term" value="P:ubiquinone biosynthetic process"/>
    <property type="evidence" value="ECO:0007669"/>
    <property type="project" value="UniProtKB-UniRule"/>
</dbReference>
<dbReference type="HAMAP" id="MF_01635">
    <property type="entry name" value="UbiA"/>
    <property type="match status" value="1"/>
</dbReference>
<dbReference type="InterPro" id="IPR039653">
    <property type="entry name" value="Prenyltransferase"/>
</dbReference>
<keyword evidence="5 11" id="KW-0997">Cell inner membrane</keyword>
<comment type="cofactor">
    <cofactor evidence="1 11">
        <name>Mg(2+)</name>
        <dbReference type="ChEBI" id="CHEBI:18420"/>
    </cofactor>
</comment>
<dbReference type="Gene3D" id="1.10.357.140">
    <property type="entry name" value="UbiA prenyltransferase"/>
    <property type="match status" value="1"/>
</dbReference>
<evidence type="ECO:0000256" key="3">
    <source>
        <dbReference type="ARBA" id="ARBA00005985"/>
    </source>
</evidence>
<comment type="catalytic activity">
    <reaction evidence="11">
        <text>all-trans-octaprenyl diphosphate + 4-hydroxybenzoate = 4-hydroxy-3-(all-trans-octaprenyl)benzoate + diphosphate</text>
        <dbReference type="Rhea" id="RHEA:27782"/>
        <dbReference type="ChEBI" id="CHEBI:1617"/>
        <dbReference type="ChEBI" id="CHEBI:17879"/>
        <dbReference type="ChEBI" id="CHEBI:33019"/>
        <dbReference type="ChEBI" id="CHEBI:57711"/>
        <dbReference type="EC" id="2.5.1.39"/>
    </reaction>
</comment>
<reference evidence="13 14" key="1">
    <citation type="submission" date="2017-06" db="EMBL/GenBank/DDBJ databases">
        <authorList>
            <person name="Kim H.J."/>
            <person name="Triplett B.A."/>
        </authorList>
    </citation>
    <scope>NUCLEOTIDE SEQUENCE [LARGE SCALE GENOMIC DNA]</scope>
    <source>
        <strain evidence="13 14">DS15</strain>
    </source>
</reference>
<dbReference type="InterPro" id="IPR006370">
    <property type="entry name" value="HB_polyprenyltransferase-like"/>
</dbReference>
<feature type="transmembrane region" description="Helical" evidence="11">
    <location>
        <begin position="179"/>
        <end position="201"/>
    </location>
</feature>
<feature type="transmembrane region" description="Helical" evidence="11">
    <location>
        <begin position="156"/>
        <end position="173"/>
    </location>
</feature>
<dbReference type="CDD" id="cd13959">
    <property type="entry name" value="PT_UbiA_COQ2"/>
    <property type="match status" value="1"/>
</dbReference>
<feature type="transmembrane region" description="Helical" evidence="11">
    <location>
        <begin position="250"/>
        <end position="272"/>
    </location>
</feature>
<comment type="similarity">
    <text evidence="3 11">Belongs to the UbiA prenyltransferase family.</text>
</comment>
<evidence type="ECO:0000256" key="11">
    <source>
        <dbReference type="HAMAP-Rule" id="MF_01635"/>
    </source>
</evidence>
<keyword evidence="8 11" id="KW-0812">Transmembrane</keyword>
<sequence>MTAIHPPDSQHQGFLALLPARARPYALLARFDRPIGWWLLYWPCAWGLALGGGARSHWTLFFWMLLGAIAMRGAGCVYNDIVDRDLDAQVARTASRPVASGAVPVKAALAWTGLLALVGLVVLLQLSLPAQIVALASLALVAAYPFMKRITWWPQAWLGLVFSWGALVGWIAVGGPQGLALPLLYAGCIAWVIGYDTIYALQDIEDDALVGVKSAARALGRHVRGGVAICYAAALALWAGALWHVRPDPLVLVALIPAALHLTGQVATLDPANHADALAKFRSNRFAGLLVFAAMLVVGSAG</sequence>
<protein>
    <recommendedName>
        <fullName evidence="11 12">4-hydroxybenzoate octaprenyltransferase</fullName>
        <ecNumber evidence="11 12">2.5.1.39</ecNumber>
    </recommendedName>
    <alternativeName>
        <fullName evidence="11">4-HB polyprenyltransferase</fullName>
    </alternativeName>
</protein>
<name>A0A239HPK7_9SPHN</name>
<evidence type="ECO:0000256" key="7">
    <source>
        <dbReference type="ARBA" id="ARBA00022688"/>
    </source>
</evidence>
<keyword evidence="10 11" id="KW-0472">Membrane</keyword>
<keyword evidence="7 11" id="KW-0831">Ubiquinone biosynthesis</keyword>
<dbReference type="UniPathway" id="UPA00232"/>
<dbReference type="OrthoDB" id="9782418at2"/>
<feature type="transmembrane region" description="Helical" evidence="11">
    <location>
        <begin position="35"/>
        <end position="54"/>
    </location>
</feature>
<comment type="function">
    <text evidence="11">Catalyzes the prenylation of para-hydroxybenzoate (PHB) with an all-trans polyprenyl group. Mediates the second step in the final reaction sequence of ubiquinone-8 (UQ-8) biosynthesis, which is the condensation of the polyisoprenoid side chain with PHB, generating the first membrane-bound Q intermediate 3-octaprenyl-4-hydroxybenzoate.</text>
</comment>
<evidence type="ECO:0000256" key="12">
    <source>
        <dbReference type="NCBIfam" id="TIGR01474"/>
    </source>
</evidence>
<dbReference type="NCBIfam" id="TIGR01474">
    <property type="entry name" value="ubiA_proteo"/>
    <property type="match status" value="1"/>
</dbReference>
<dbReference type="AlphaFoldDB" id="A0A239HPK7"/>
<keyword evidence="4 11" id="KW-1003">Cell membrane</keyword>
<dbReference type="InterPro" id="IPR044878">
    <property type="entry name" value="UbiA_sf"/>
</dbReference>
<dbReference type="Proteomes" id="UP000198339">
    <property type="component" value="Unassembled WGS sequence"/>
</dbReference>
<evidence type="ECO:0000256" key="4">
    <source>
        <dbReference type="ARBA" id="ARBA00022475"/>
    </source>
</evidence>
<accession>A0A239HPK7</accession>
<evidence type="ECO:0000313" key="14">
    <source>
        <dbReference type="Proteomes" id="UP000198339"/>
    </source>
</evidence>
<evidence type="ECO:0000256" key="5">
    <source>
        <dbReference type="ARBA" id="ARBA00022519"/>
    </source>
</evidence>